<keyword evidence="3" id="KW-1185">Reference proteome</keyword>
<feature type="coiled-coil region" evidence="1">
    <location>
        <begin position="59"/>
        <end position="90"/>
    </location>
</feature>
<name>A0A6L5GP56_9FIRM</name>
<organism evidence="2 3">
    <name type="scientific">Candidatus Pseudoramibacter fermentans</name>
    <dbReference type="NCBI Taxonomy" id="2594427"/>
    <lineage>
        <taxon>Bacteria</taxon>
        <taxon>Bacillati</taxon>
        <taxon>Bacillota</taxon>
        <taxon>Clostridia</taxon>
        <taxon>Eubacteriales</taxon>
        <taxon>Eubacteriaceae</taxon>
        <taxon>Pseudoramibacter</taxon>
    </lineage>
</organism>
<dbReference type="AlphaFoldDB" id="A0A6L5GP56"/>
<evidence type="ECO:0000256" key="1">
    <source>
        <dbReference type="SAM" id="Coils"/>
    </source>
</evidence>
<dbReference type="Gene3D" id="1.10.3680.10">
    <property type="entry name" value="TerB-like"/>
    <property type="match status" value="1"/>
</dbReference>
<dbReference type="SUPFAM" id="SSF158682">
    <property type="entry name" value="TerB-like"/>
    <property type="match status" value="1"/>
</dbReference>
<dbReference type="Proteomes" id="UP000473648">
    <property type="component" value="Unassembled WGS sequence"/>
</dbReference>
<comment type="caution">
    <text evidence="2">The sequence shown here is derived from an EMBL/GenBank/DDBJ whole genome shotgun (WGS) entry which is preliminary data.</text>
</comment>
<reference evidence="2" key="1">
    <citation type="journal article" date="2020" name="Appl. Environ. Microbiol.">
        <title>Medium-Chain Fatty Acid Synthesis by 'Candidatus Weimeria bifida' gen. nov., sp. nov., and 'Candidatus Pseudoramibacter fermentans' sp. nov.</title>
        <authorList>
            <person name="Scarborough M.J."/>
            <person name="Myers K.S."/>
            <person name="Donohue T.J."/>
            <person name="Noguera D.R."/>
        </authorList>
    </citation>
    <scope>NUCLEOTIDE SEQUENCE</scope>
    <source>
        <strain evidence="2">EUB1.1</strain>
    </source>
</reference>
<dbReference type="EMBL" id="VOGB01000003">
    <property type="protein sequence ID" value="MQM72061.1"/>
    <property type="molecule type" value="Genomic_DNA"/>
</dbReference>
<protein>
    <submittedName>
        <fullName evidence="2">Uncharacterized protein</fullName>
    </submittedName>
</protein>
<accession>A0A6L5GP56</accession>
<evidence type="ECO:0000313" key="2">
    <source>
        <dbReference type="EMBL" id="MQM72061.1"/>
    </source>
</evidence>
<gene>
    <name evidence="2" type="ORF">FRC53_01250</name>
</gene>
<sequence length="277" mass="31528">MAKFDFSRLKKTLKESAEDAKIAAEKAKKSVKENMPDSIKKVAQSETAIAISDKLNKAVEKGKSTLSETNERLKKTREDTKNALKEAKENKLKNLVSSETSLKIIYYLIISDGQINDDEKEQFNAIGQSMIDHFENVQSDITSKGDEILSHASEKAYSDLVYEAVILDLEHDHIESPEQSIKARQLLWNLIVVSYSDGLHSDTEQRIIEAIMRKWDISDSVLQEMLEAMETLLAIQGEKKRFSKSQRPYAEVQIQVKELENREAIIMQSIHQLIADE</sequence>
<keyword evidence="1" id="KW-0175">Coiled coil</keyword>
<proteinExistence type="predicted"/>
<dbReference type="InterPro" id="IPR029024">
    <property type="entry name" value="TerB-like"/>
</dbReference>
<evidence type="ECO:0000313" key="3">
    <source>
        <dbReference type="Proteomes" id="UP000473648"/>
    </source>
</evidence>